<sequence>MLAIAVGQSTLLLDPPPSRASPLPQSTAFPLKVLGQIVGAELARDGGGSACIDAECAAVFASRLSSHRDCIQTVI</sequence>
<gene>
    <name evidence="1" type="ORF">PSEBR_m1048</name>
</gene>
<reference key="2">
    <citation type="submission" date="2011-03" db="EMBL/GenBank/DDBJ databases">
        <title>Complete Genome Sequence of a beneficial plant roots-associated bacterium Pseudomonas brassicacearum.</title>
        <authorList>
            <person name="Ortet P."/>
            <person name="Barakat M."/>
            <person name="Lalaouna D."/>
            <person name="Fochesato S."/>
            <person name="Barbe V."/>
            <person name="Santaella C."/>
            <person name="Heulin T."/>
            <person name="Achouak W."/>
        </authorList>
    </citation>
    <scope>NUCLEOTIDE SEQUENCE</scope>
    <source>
        <strain>NFM421</strain>
    </source>
</reference>
<dbReference type="EMBL" id="CP002585">
    <property type="protein sequence ID" value="AEA69668.1"/>
    <property type="molecule type" value="Genomic_DNA"/>
</dbReference>
<evidence type="ECO:0000313" key="2">
    <source>
        <dbReference type="Proteomes" id="UP000006692"/>
    </source>
</evidence>
<proteinExistence type="predicted"/>
<name>F2K7S7_PSEBN</name>
<accession>F2K7S7</accession>
<evidence type="ECO:0000313" key="1">
    <source>
        <dbReference type="EMBL" id="AEA69668.1"/>
    </source>
</evidence>
<dbReference type="KEGG" id="pba:PSEBR_m1048"/>
<protein>
    <submittedName>
        <fullName evidence="1">Uncharacterized protein</fullName>
    </submittedName>
</protein>
<dbReference type="STRING" id="994484.PSEBR_m1048"/>
<reference evidence="1 2" key="1">
    <citation type="journal article" date="2011" name="J. Bacteriol.">
        <title>Complete genome sequence of a beneficial plant root-associated bacterium, Pseudomonas brassicacearum.</title>
        <authorList>
            <person name="Ortet P."/>
            <person name="Barakat M."/>
            <person name="Lalaouna D."/>
            <person name="Fochesato S."/>
            <person name="Barbe V."/>
            <person name="Vacherie B."/>
            <person name="Santaella C."/>
            <person name="Heulin T."/>
            <person name="Achouak W."/>
        </authorList>
    </citation>
    <scope>NUCLEOTIDE SEQUENCE [LARGE SCALE GENOMIC DNA]</scope>
    <source>
        <strain evidence="1 2">NFM421</strain>
    </source>
</reference>
<organism evidence="1 2">
    <name type="scientific">Pseudomonas brassicacearum (strain NFM421)</name>
    <dbReference type="NCBI Taxonomy" id="994484"/>
    <lineage>
        <taxon>Bacteria</taxon>
        <taxon>Pseudomonadati</taxon>
        <taxon>Pseudomonadota</taxon>
        <taxon>Gammaproteobacteria</taxon>
        <taxon>Pseudomonadales</taxon>
        <taxon>Pseudomonadaceae</taxon>
        <taxon>Pseudomonas</taxon>
    </lineage>
</organism>
<dbReference type="Proteomes" id="UP000006692">
    <property type="component" value="Chromosome"/>
</dbReference>
<dbReference type="HOGENOM" id="CLU_2668249_0_0_6"/>
<dbReference type="AlphaFoldDB" id="F2K7S7"/>